<evidence type="ECO:0000256" key="4">
    <source>
        <dbReference type="ARBA" id="ARBA00048025"/>
    </source>
</evidence>
<evidence type="ECO:0000256" key="6">
    <source>
        <dbReference type="PIRSR" id="PIRSR038896-51"/>
    </source>
</evidence>
<dbReference type="InterPro" id="IPR024884">
    <property type="entry name" value="NAPE-PLD"/>
</dbReference>
<organism evidence="8 10">
    <name type="scientific">Didymodactylos carnosus</name>
    <dbReference type="NCBI Taxonomy" id="1234261"/>
    <lineage>
        <taxon>Eukaryota</taxon>
        <taxon>Metazoa</taxon>
        <taxon>Spiralia</taxon>
        <taxon>Gnathifera</taxon>
        <taxon>Rotifera</taxon>
        <taxon>Eurotatoria</taxon>
        <taxon>Bdelloidea</taxon>
        <taxon>Philodinida</taxon>
        <taxon>Philodinidae</taxon>
        <taxon>Didymodactylos</taxon>
    </lineage>
</organism>
<feature type="domain" description="Metallo-beta-lactamase" evidence="7">
    <location>
        <begin position="96"/>
        <end position="301"/>
    </location>
</feature>
<dbReference type="PIRSF" id="PIRSF038896">
    <property type="entry name" value="NAPE-PLD"/>
    <property type="match status" value="1"/>
</dbReference>
<evidence type="ECO:0000256" key="3">
    <source>
        <dbReference type="ARBA" id="ARBA00022668"/>
    </source>
</evidence>
<keyword evidence="3" id="KW-1208">Phospholipid metabolism</keyword>
<dbReference type="GO" id="GO:0005737">
    <property type="term" value="C:cytoplasm"/>
    <property type="evidence" value="ECO:0007669"/>
    <property type="project" value="TreeGrafter"/>
</dbReference>
<evidence type="ECO:0000256" key="5">
    <source>
        <dbReference type="PIRSR" id="PIRSR038896-50"/>
    </source>
</evidence>
<comment type="cofactor">
    <cofactor evidence="6">
        <name>Zn(2+)</name>
        <dbReference type="ChEBI" id="CHEBI:29105"/>
    </cofactor>
    <text evidence="6">Binds 2 zinc divalent cations per subunit.</text>
</comment>
<feature type="binding site" evidence="6">
    <location>
        <position position="209"/>
    </location>
    <ligand>
        <name>Zn(2+)</name>
        <dbReference type="ChEBI" id="CHEBI:29105"/>
        <label>1</label>
    </ligand>
</feature>
<proteinExistence type="inferred from homology"/>
<dbReference type="OrthoDB" id="332863at2759"/>
<dbReference type="InterPro" id="IPR001279">
    <property type="entry name" value="Metallo-B-lactamas"/>
</dbReference>
<dbReference type="EC" id="3.1.4.54" evidence="2"/>
<accession>A0A814C8U9</accession>
<evidence type="ECO:0000256" key="1">
    <source>
        <dbReference type="ARBA" id="ARBA00010127"/>
    </source>
</evidence>
<gene>
    <name evidence="8" type="ORF">GPM918_LOCUS10487</name>
    <name evidence="9" type="ORF">SRO942_LOCUS10488</name>
</gene>
<name>A0A814C8U9_9BILA</name>
<evidence type="ECO:0000259" key="7">
    <source>
        <dbReference type="Pfam" id="PF12706"/>
    </source>
</evidence>
<feature type="binding site" evidence="6">
    <location>
        <position position="139"/>
    </location>
    <ligand>
        <name>Zn(2+)</name>
        <dbReference type="ChEBI" id="CHEBI:29105"/>
        <label>1</label>
    </ligand>
</feature>
<dbReference type="Proteomes" id="UP000663829">
    <property type="component" value="Unassembled WGS sequence"/>
</dbReference>
<feature type="binding site" evidence="5">
    <location>
        <position position="142"/>
    </location>
    <ligand>
        <name>an N-acyl-1,2-diacyl-sn-glycero-3-phosphoethanolamine</name>
        <dbReference type="ChEBI" id="CHEBI:62537"/>
    </ligand>
</feature>
<keyword evidence="6" id="KW-0479">Metal-binding</keyword>
<feature type="binding site" evidence="6">
    <location>
        <position position="143"/>
    </location>
    <ligand>
        <name>Zn(2+)</name>
        <dbReference type="ChEBI" id="CHEBI:29105"/>
        <label>2</label>
    </ligand>
</feature>
<feature type="binding site" evidence="6">
    <location>
        <position position="141"/>
    </location>
    <ligand>
        <name>Zn(2+)</name>
        <dbReference type="ChEBI" id="CHEBI:29105"/>
        <label>1</label>
    </ligand>
</feature>
<dbReference type="GO" id="GO:0070292">
    <property type="term" value="P:N-acylphosphatidylethanolamine metabolic process"/>
    <property type="evidence" value="ECO:0007669"/>
    <property type="project" value="TreeGrafter"/>
</dbReference>
<feature type="binding site" evidence="6">
    <location>
        <position position="240"/>
    </location>
    <ligand>
        <name>Zn(2+)</name>
        <dbReference type="ChEBI" id="CHEBI:29105"/>
        <label>2</label>
    </ligand>
</feature>
<evidence type="ECO:0000313" key="8">
    <source>
        <dbReference type="EMBL" id="CAF0936806.1"/>
    </source>
</evidence>
<reference evidence="8" key="1">
    <citation type="submission" date="2021-02" db="EMBL/GenBank/DDBJ databases">
        <authorList>
            <person name="Nowell W R."/>
        </authorList>
    </citation>
    <scope>NUCLEOTIDE SEQUENCE</scope>
</reference>
<dbReference type="GO" id="GO:0009395">
    <property type="term" value="P:phospholipid catabolic process"/>
    <property type="evidence" value="ECO:0007669"/>
    <property type="project" value="UniProtKB-KW"/>
</dbReference>
<feature type="binding site" evidence="6">
    <location>
        <position position="240"/>
    </location>
    <ligand>
        <name>Zn(2+)</name>
        <dbReference type="ChEBI" id="CHEBI:29105"/>
        <label>1</label>
    </ligand>
</feature>
<feature type="binding site" evidence="6">
    <location>
        <position position="144"/>
    </location>
    <ligand>
        <name>Zn(2+)</name>
        <dbReference type="ChEBI" id="CHEBI:29105"/>
        <label>2</label>
    </ligand>
</feature>
<feature type="binding site" evidence="6">
    <location>
        <position position="300"/>
    </location>
    <ligand>
        <name>Zn(2+)</name>
        <dbReference type="ChEBI" id="CHEBI:29105"/>
        <label>2</label>
    </ligand>
</feature>
<dbReference type="Proteomes" id="UP000681722">
    <property type="component" value="Unassembled WGS sequence"/>
</dbReference>
<keyword evidence="6" id="KW-0862">Zinc</keyword>
<keyword evidence="3" id="KW-0442">Lipid degradation</keyword>
<keyword evidence="3" id="KW-0443">Lipid metabolism</keyword>
<comment type="catalytic activity">
    <reaction evidence="4">
        <text>N-(5Z,8Z,11Z,14Z-eicosatetraenoyl)-1,2-di-(9Z-octadecenoyl)-sn-glycero-3-phosphoethanolamine + H2O = N-(5Z,8Z,11Z,14Z-eicosatetraenoyl)-ethanolamine + 1,2-di-(9Z-octadecenoyl)-sn-glycero-3-phosphate + H(+)</text>
        <dbReference type="Rhea" id="RHEA:45528"/>
        <dbReference type="ChEBI" id="CHEBI:2700"/>
        <dbReference type="ChEBI" id="CHEBI:15377"/>
        <dbReference type="ChEBI" id="CHEBI:15378"/>
        <dbReference type="ChEBI" id="CHEBI:74546"/>
        <dbReference type="ChEBI" id="CHEBI:85277"/>
    </reaction>
    <physiologicalReaction direction="left-to-right" evidence="4">
        <dbReference type="Rhea" id="RHEA:45529"/>
    </physiologicalReaction>
</comment>
<dbReference type="Pfam" id="PF12706">
    <property type="entry name" value="Lactamase_B_2"/>
    <property type="match status" value="1"/>
</dbReference>
<dbReference type="Gene3D" id="3.60.15.10">
    <property type="entry name" value="Ribonuclease Z/Hydroxyacylglutathione hydrolase-like"/>
    <property type="match status" value="1"/>
</dbReference>
<protein>
    <recommendedName>
        <fullName evidence="2">N-acetylphosphatidylethanolamine-hydrolyzing phospholipase D</fullName>
        <ecNumber evidence="2">3.1.4.54</ecNumber>
    </recommendedName>
</protein>
<evidence type="ECO:0000256" key="2">
    <source>
        <dbReference type="ARBA" id="ARBA00012279"/>
    </source>
</evidence>
<comment type="caution">
    <text evidence="8">The sequence shown here is derived from an EMBL/GenBank/DDBJ whole genome shotgun (WGS) entry which is preliminary data.</text>
</comment>
<dbReference type="AlphaFoldDB" id="A0A814C8U9"/>
<dbReference type="SUPFAM" id="SSF56281">
    <property type="entry name" value="Metallo-hydrolase/oxidoreductase"/>
    <property type="match status" value="1"/>
</dbReference>
<sequence>MATNDTDEVFQLQNAVEEKGRFINSFNRNFKLPDFSSIFRFIFVTTNNTGLPAGPNEIDEKLPIVRHNQSDILKPKGLRFIWIGHASCFVQMNGFNFLTDPVFSERCGITRNIGPKRYRPPALNVQDLPNDLHAVIISHNHYDHLDLSTVTSLNARYGEKLTWFCGLNLKQWFIDTGCTNVVELDWTGEYDYKKTDGKSVKIIYCPAQHWSKRTPFDTNKSLWGSYVVQDDKYKFYFAGDTGYFSPLFKEIGKKYGPFDLAAIPIGAYEPRWMMAAQHVEPSESVQMHVDLNAKKSIGIHWGTFALAYEPYLEPPLKLMEEVKKLNLDPNSFTVLQHGEILDIE</sequence>
<dbReference type="GO" id="GO:0070291">
    <property type="term" value="P:N-acylethanolamine metabolic process"/>
    <property type="evidence" value="ECO:0007669"/>
    <property type="project" value="TreeGrafter"/>
</dbReference>
<dbReference type="GO" id="GO:0070290">
    <property type="term" value="F:N-acylphosphatidylethanolamine-specific phospholipase D activity"/>
    <property type="evidence" value="ECO:0007669"/>
    <property type="project" value="UniProtKB-EC"/>
</dbReference>
<dbReference type="GO" id="GO:0008270">
    <property type="term" value="F:zinc ion binding"/>
    <property type="evidence" value="ECO:0007669"/>
    <property type="project" value="InterPro"/>
</dbReference>
<dbReference type="EMBL" id="CAJOBC010002069">
    <property type="protein sequence ID" value="CAF3713878.1"/>
    <property type="molecule type" value="Genomic_DNA"/>
</dbReference>
<keyword evidence="10" id="KW-1185">Reference proteome</keyword>
<dbReference type="InterPro" id="IPR036866">
    <property type="entry name" value="RibonucZ/Hydroxyglut_hydro"/>
</dbReference>
<feature type="binding site" evidence="5">
    <location>
        <position position="278"/>
    </location>
    <ligand>
        <name>an N-acyl-1,2-diacyl-sn-glycero-3-phosphoethanolamine</name>
        <dbReference type="ChEBI" id="CHEBI:62537"/>
    </ligand>
</feature>
<dbReference type="EMBL" id="CAJNOQ010002069">
    <property type="protein sequence ID" value="CAF0936806.1"/>
    <property type="molecule type" value="Genomic_DNA"/>
</dbReference>
<evidence type="ECO:0000313" key="10">
    <source>
        <dbReference type="Proteomes" id="UP000663829"/>
    </source>
</evidence>
<comment type="similarity">
    <text evidence="1">Belongs to the NAPE-PLD family.</text>
</comment>
<keyword evidence="3" id="KW-0595">Phospholipid degradation</keyword>
<evidence type="ECO:0000313" key="9">
    <source>
        <dbReference type="EMBL" id="CAF3713878.1"/>
    </source>
</evidence>
<dbReference type="PANTHER" id="PTHR15032">
    <property type="entry name" value="N-ACYL-PHOSPHATIDYLETHANOLAMINE-HYDROLYZING PHOSPHOLIPASE D"/>
    <property type="match status" value="1"/>
</dbReference>
<dbReference type="PANTHER" id="PTHR15032:SF4">
    <property type="entry name" value="N-ACYL-PHOSPHATIDYLETHANOLAMINE-HYDROLYZING PHOSPHOLIPASE D"/>
    <property type="match status" value="1"/>
</dbReference>